<sequence>MDCHNRPSHNYKPPAYFVNNAMTAGIMPRELPELKSISMEICSEEFDTREEANEYIRNTMTEFYEDNYPEYDKSLVERAIIGLQTEYNRNIFPEMKVKWDQYPNHIGHLEFNGCFRCHNDMHMSEEGKVISKDCNQCHYITAQGPPEDLQVARINESLEFIHPTDIDDAWKEFLCTDCHTGLNP</sequence>
<gene>
    <name evidence="1" type="ORF">ASZ90_004828</name>
</gene>
<name>A0A0W8FWR2_9ZZZZ</name>
<proteinExistence type="predicted"/>
<dbReference type="AlphaFoldDB" id="A0A0W8FWR2"/>
<accession>A0A0W8FWR2</accession>
<evidence type="ECO:0000313" key="1">
    <source>
        <dbReference type="EMBL" id="KUG25355.1"/>
    </source>
</evidence>
<organism evidence="1">
    <name type="scientific">hydrocarbon metagenome</name>
    <dbReference type="NCBI Taxonomy" id="938273"/>
    <lineage>
        <taxon>unclassified sequences</taxon>
        <taxon>metagenomes</taxon>
        <taxon>ecological metagenomes</taxon>
    </lineage>
</organism>
<protein>
    <submittedName>
        <fullName evidence="1">Cytochrome c family protein</fullName>
    </submittedName>
</protein>
<reference evidence="1" key="1">
    <citation type="journal article" date="2015" name="Proc. Natl. Acad. Sci. U.S.A.">
        <title>Networks of energetic and metabolic interactions define dynamics in microbial communities.</title>
        <authorList>
            <person name="Embree M."/>
            <person name="Liu J.K."/>
            <person name="Al-Bassam M.M."/>
            <person name="Zengler K."/>
        </authorList>
    </citation>
    <scope>NUCLEOTIDE SEQUENCE</scope>
</reference>
<dbReference type="EMBL" id="LNQE01000707">
    <property type="protein sequence ID" value="KUG25355.1"/>
    <property type="molecule type" value="Genomic_DNA"/>
</dbReference>
<dbReference type="SUPFAM" id="SSF48695">
    <property type="entry name" value="Multiheme cytochromes"/>
    <property type="match status" value="1"/>
</dbReference>
<dbReference type="InterPro" id="IPR036280">
    <property type="entry name" value="Multihaem_cyt_sf"/>
</dbReference>
<comment type="caution">
    <text evidence="1">The sequence shown here is derived from an EMBL/GenBank/DDBJ whole genome shotgun (WGS) entry which is preliminary data.</text>
</comment>